<evidence type="ECO:0000313" key="1">
    <source>
        <dbReference type="EMBL" id="KKM68707.1"/>
    </source>
</evidence>
<accession>A0A0F9MHU0</accession>
<organism evidence="1">
    <name type="scientific">marine sediment metagenome</name>
    <dbReference type="NCBI Taxonomy" id="412755"/>
    <lineage>
        <taxon>unclassified sequences</taxon>
        <taxon>metagenomes</taxon>
        <taxon>ecological metagenomes</taxon>
    </lineage>
</organism>
<proteinExistence type="predicted"/>
<name>A0A0F9MHU0_9ZZZZ</name>
<gene>
    <name evidence="1" type="ORF">LCGC14_1458220</name>
</gene>
<dbReference type="EMBL" id="LAZR01010121">
    <property type="protein sequence ID" value="KKM68707.1"/>
    <property type="molecule type" value="Genomic_DNA"/>
</dbReference>
<dbReference type="AlphaFoldDB" id="A0A0F9MHU0"/>
<comment type="caution">
    <text evidence="1">The sequence shown here is derived from an EMBL/GenBank/DDBJ whole genome shotgun (WGS) entry which is preliminary data.</text>
</comment>
<reference evidence="1" key="1">
    <citation type="journal article" date="2015" name="Nature">
        <title>Complex archaea that bridge the gap between prokaryotes and eukaryotes.</title>
        <authorList>
            <person name="Spang A."/>
            <person name="Saw J.H."/>
            <person name="Jorgensen S.L."/>
            <person name="Zaremba-Niedzwiedzka K."/>
            <person name="Martijn J."/>
            <person name="Lind A.E."/>
            <person name="van Eijk R."/>
            <person name="Schleper C."/>
            <person name="Guy L."/>
            <person name="Ettema T.J."/>
        </authorList>
    </citation>
    <scope>NUCLEOTIDE SEQUENCE</scope>
</reference>
<protein>
    <submittedName>
        <fullName evidence="1">Uncharacterized protein</fullName>
    </submittedName>
</protein>
<sequence length="317" mass="33907">MSETEKLTEMLTPDPIEVPGKPTSADMVAVTSGGIEIQNLDELMKFSRMLVADGAAPKNWSAGQVAIAIQSGLQVGLGLLGGIQQGAVINGIFSWRGQAAVALIQNSGKCKRGSLEFGCRGEGDQRVGYARAWRVGYAAPVERTFSVSDARRAGLWTKSGPWHDYPDRQLAWRAVGFLARDIFPDVLGGFPLAEEAVDFEELEPQRSKEGARPELLSPPAHDPLMDAIEGKVVAPKNPIGENADDLSVETTGQSDGGTVVEAELVPEVTASPTEAEQPSLLEPEDKCRHGLVLSVQCVDCDDEEAAIAAEKAESWSR</sequence>